<evidence type="ECO:0000256" key="3">
    <source>
        <dbReference type="ARBA" id="ARBA00022679"/>
    </source>
</evidence>
<dbReference type="GO" id="GO:0043139">
    <property type="term" value="F:5'-3' DNA helicase activity"/>
    <property type="evidence" value="ECO:0007669"/>
    <property type="project" value="InterPro"/>
</dbReference>
<evidence type="ECO:0000313" key="10">
    <source>
        <dbReference type="Proteomes" id="UP000215158"/>
    </source>
</evidence>
<dbReference type="PROSITE" id="PS51199">
    <property type="entry name" value="SF4_HELICASE"/>
    <property type="match status" value="1"/>
</dbReference>
<keyword evidence="2" id="KW-0639">Primosome</keyword>
<evidence type="ECO:0000259" key="8">
    <source>
        <dbReference type="PROSITE" id="PS51199"/>
    </source>
</evidence>
<dbReference type="KEGG" id="parb:CJU94_19575"/>
<dbReference type="GO" id="GO:0005524">
    <property type="term" value="F:ATP binding"/>
    <property type="evidence" value="ECO:0007669"/>
    <property type="project" value="InterPro"/>
</dbReference>
<feature type="domain" description="SF4 helicase" evidence="8">
    <location>
        <begin position="324"/>
        <end position="579"/>
    </location>
</feature>
<dbReference type="Proteomes" id="UP000215158">
    <property type="component" value="Chromosome 1"/>
</dbReference>
<keyword evidence="9" id="KW-0067">ATP-binding</keyword>
<dbReference type="GO" id="GO:0008270">
    <property type="term" value="F:zinc ion binding"/>
    <property type="evidence" value="ECO:0007669"/>
    <property type="project" value="InterPro"/>
</dbReference>
<proteinExistence type="predicted"/>
<dbReference type="InterPro" id="IPR006171">
    <property type="entry name" value="TOPRIM_dom"/>
</dbReference>
<evidence type="ECO:0000256" key="1">
    <source>
        <dbReference type="ARBA" id="ARBA00022478"/>
    </source>
</evidence>
<sequence>MNAKELAALMAENVTTIVEYLLPQGKKSGREWKAGSVGGEAGGSLSVRLSGAKRGVWRDFNAGEGGDLLDLWSQCRALSVVEAMKDAKRFLGVRDEMPARQAPAYKRPSRPACSKPTSVLGEWLGARGITEETITAFKLAEQSRGSATYAVFPYLRDGELINAKYRNVADKKDMRQEAGAEPCLFGWHLIDPSQRVIAIAEGEIDAMSLHQVGIPALSVNAGAGNHQWIDSDWSRLERFSEIYLCYDNDEAGQKGAKEVANRLGLDRCKLVVFEKSKDANEFLQSGAGAEKFHNCLATARTFDPDELRSISDFWPGVKALFYPSHDVDENPSLSFCGQKQFWFEFRPGEVTVWTGYNGHGKSLLLNQVLLGLMLAGERACVFSGEMTPQRQGKRIAKQIGGLDRPAPGHLDFIGEWLRDRMWLFALVGTASIDRLLTVFAYAYKRYGIRHCVIDSLMMTDVQADGPGSITSQKDAMRKLANWARANDTHVHLVAHPRKGVDEKRAPGKQDVSGAGVITDAADNVFSVWSAQKEDADAGDDEPDAFLELHKQRNGDTQHRKLALFFNRESQQFSTSSARRPFVHLPFSQTTQEQFA</sequence>
<dbReference type="GO" id="GO:0006269">
    <property type="term" value="P:DNA replication, synthesis of primer"/>
    <property type="evidence" value="ECO:0007669"/>
    <property type="project" value="UniProtKB-KW"/>
</dbReference>
<dbReference type="PROSITE" id="PS50880">
    <property type="entry name" value="TOPRIM"/>
    <property type="match status" value="1"/>
</dbReference>
<dbReference type="GO" id="GO:1990077">
    <property type="term" value="C:primosome complex"/>
    <property type="evidence" value="ECO:0007669"/>
    <property type="project" value="UniProtKB-KW"/>
</dbReference>
<dbReference type="SMART" id="SM00493">
    <property type="entry name" value="TOPRIM"/>
    <property type="match status" value="1"/>
</dbReference>
<keyword evidence="9" id="KW-0547">Nucleotide-binding</keyword>
<dbReference type="Gene3D" id="3.40.1360.10">
    <property type="match status" value="1"/>
</dbReference>
<dbReference type="RefSeq" id="WP_095420108.1">
    <property type="nucleotide sequence ID" value="NZ_CP022989.1"/>
</dbReference>
<keyword evidence="5" id="KW-0235">DNA replication</keyword>
<name>A0A248VMR0_9BURK</name>
<dbReference type="Gene3D" id="3.90.580.10">
    <property type="entry name" value="Zinc finger, CHC2-type domain"/>
    <property type="match status" value="1"/>
</dbReference>
<reference evidence="9 10" key="1">
    <citation type="submission" date="2017-08" db="EMBL/GenBank/DDBJ databases">
        <title>Identification and genetic characteristics of simultaneous BTEX- and naphthalene-degrading Paraburkholderia sp. BN5 isolated from petroleum-contaminated soil.</title>
        <authorList>
            <person name="Lee Y."/>
            <person name="Jeon C.O."/>
        </authorList>
    </citation>
    <scope>NUCLEOTIDE SEQUENCE [LARGE SCALE GENOMIC DNA]</scope>
    <source>
        <strain evidence="9 10">BN5</strain>
    </source>
</reference>
<dbReference type="OrthoDB" id="5959484at2"/>
<dbReference type="InterPro" id="IPR036977">
    <property type="entry name" value="DNA_primase_Znf_CHC2"/>
</dbReference>
<dbReference type="AlphaFoldDB" id="A0A248VMR0"/>
<dbReference type="SUPFAM" id="SSF57783">
    <property type="entry name" value="Zinc beta-ribbon"/>
    <property type="match status" value="1"/>
</dbReference>
<dbReference type="PANTHER" id="PTHR12873:SF0">
    <property type="entry name" value="TWINKLE MTDNA HELICASE"/>
    <property type="match status" value="1"/>
</dbReference>
<accession>A0A248VMR0</accession>
<dbReference type="GO" id="GO:0000428">
    <property type="term" value="C:DNA-directed RNA polymerase complex"/>
    <property type="evidence" value="ECO:0007669"/>
    <property type="project" value="UniProtKB-KW"/>
</dbReference>
<feature type="domain" description="Toprim" evidence="7">
    <location>
        <begin position="195"/>
        <end position="283"/>
    </location>
</feature>
<dbReference type="Gene3D" id="3.40.50.300">
    <property type="entry name" value="P-loop containing nucleotide triphosphate hydrolases"/>
    <property type="match status" value="1"/>
</dbReference>
<dbReference type="SUPFAM" id="SSF56731">
    <property type="entry name" value="DNA primase core"/>
    <property type="match status" value="1"/>
</dbReference>
<dbReference type="Pfam" id="PF13155">
    <property type="entry name" value="Toprim_2"/>
    <property type="match status" value="1"/>
</dbReference>
<keyword evidence="9" id="KW-0347">Helicase</keyword>
<evidence type="ECO:0000256" key="6">
    <source>
        <dbReference type="ARBA" id="ARBA00023163"/>
    </source>
</evidence>
<dbReference type="PANTHER" id="PTHR12873">
    <property type="entry name" value="T7-LIKE MITOCHONDRIAL DNA HELICASE"/>
    <property type="match status" value="1"/>
</dbReference>
<evidence type="ECO:0000259" key="7">
    <source>
        <dbReference type="PROSITE" id="PS50880"/>
    </source>
</evidence>
<evidence type="ECO:0000256" key="4">
    <source>
        <dbReference type="ARBA" id="ARBA00022695"/>
    </source>
</evidence>
<gene>
    <name evidence="9" type="ORF">CJU94_19575</name>
</gene>
<protein>
    <submittedName>
        <fullName evidence="9">Bifunctional DNA primase/helicase</fullName>
    </submittedName>
</protein>
<keyword evidence="3" id="KW-0808">Transferase</keyword>
<evidence type="ECO:0000313" key="9">
    <source>
        <dbReference type="EMBL" id="ASW00153.1"/>
    </source>
</evidence>
<dbReference type="CDD" id="cd01029">
    <property type="entry name" value="TOPRIM_primases"/>
    <property type="match status" value="1"/>
</dbReference>
<dbReference type="InterPro" id="IPR007694">
    <property type="entry name" value="DNA_helicase_DnaB-like_C"/>
</dbReference>
<keyword evidence="10" id="KW-1185">Reference proteome</keyword>
<keyword evidence="6" id="KW-0804">Transcription</keyword>
<dbReference type="EMBL" id="CP022989">
    <property type="protein sequence ID" value="ASW00153.1"/>
    <property type="molecule type" value="Genomic_DNA"/>
</dbReference>
<dbReference type="GO" id="GO:0016779">
    <property type="term" value="F:nucleotidyltransferase activity"/>
    <property type="evidence" value="ECO:0007669"/>
    <property type="project" value="UniProtKB-KW"/>
</dbReference>
<keyword evidence="4" id="KW-0548">Nucleotidyltransferase</keyword>
<dbReference type="Pfam" id="PF13481">
    <property type="entry name" value="AAA_25"/>
    <property type="match status" value="1"/>
</dbReference>
<evidence type="ECO:0000256" key="5">
    <source>
        <dbReference type="ARBA" id="ARBA00022705"/>
    </source>
</evidence>
<dbReference type="GO" id="GO:0003697">
    <property type="term" value="F:single-stranded DNA binding"/>
    <property type="evidence" value="ECO:0007669"/>
    <property type="project" value="InterPro"/>
</dbReference>
<organism evidence="9 10">
    <name type="scientific">Paraburkholderia aromaticivorans</name>
    <dbReference type="NCBI Taxonomy" id="2026199"/>
    <lineage>
        <taxon>Bacteria</taxon>
        <taxon>Pseudomonadati</taxon>
        <taxon>Pseudomonadota</taxon>
        <taxon>Betaproteobacteria</taxon>
        <taxon>Burkholderiales</taxon>
        <taxon>Burkholderiaceae</taxon>
        <taxon>Paraburkholderia</taxon>
    </lineage>
</organism>
<dbReference type="SUPFAM" id="SSF52540">
    <property type="entry name" value="P-loop containing nucleoside triphosphate hydrolases"/>
    <property type="match status" value="1"/>
</dbReference>
<dbReference type="InterPro" id="IPR027032">
    <property type="entry name" value="Twinkle-like"/>
</dbReference>
<keyword evidence="1" id="KW-0240">DNA-directed RNA polymerase</keyword>
<evidence type="ECO:0000256" key="2">
    <source>
        <dbReference type="ARBA" id="ARBA00022515"/>
    </source>
</evidence>
<dbReference type="InterPro" id="IPR027417">
    <property type="entry name" value="P-loop_NTPase"/>
</dbReference>
<keyword evidence="9" id="KW-0378">Hydrolase</keyword>
<dbReference type="InterPro" id="IPR034154">
    <property type="entry name" value="TOPRIM_DnaG/twinkle"/>
</dbReference>